<gene>
    <name evidence="1" type="ORF">CcrSC_gp483</name>
</gene>
<reference evidence="1" key="1">
    <citation type="submission" date="2018-07" db="EMBL/GenBank/DDBJ databases">
        <authorList>
            <person name="Wilson K.M."/>
            <person name="Ely B."/>
        </authorList>
    </citation>
    <scope>NUCLEOTIDE SEQUENCE</scope>
</reference>
<evidence type="ECO:0000313" key="2">
    <source>
        <dbReference type="Proteomes" id="UP000259683"/>
    </source>
</evidence>
<keyword evidence="2" id="KW-1185">Reference proteome</keyword>
<sequence length="390" mass="44000">MTEPKKRGRPPGEANLKRRVAGKAYGTREFKNLVLETIKQVPTGEQTIDGILKIWGDPLWHEAEAKLDLRRVISRFHDQGNLIRIDRGVYEVAEILKLTASHDIQLLAEQALREAGGFMKAKALRKALGYSSQDAVNANLFTALRMEGSRIRRDCHERYTYNLPEPDLKRLILPPIWASAYYRGVYLGAAPSPEPGATPWMEFFDSHIAKVGEALYLSRKAAGAELEDVLDYPAITKALDAARIRNPARLTNREIIRQIEEMPDNIIVVGHRETRAGKLVEIRATTPRDESDPRLVDIRNVRLDILANLESPRPDQLHPEHFDRFDYESLGRDFFEAWGSVFHIDPVALSWGNLGLREDGGWHSVKGSKLTTNVTALDGGWEEEPDAEGD</sequence>
<name>A0A385EG07_9CAUD</name>
<reference evidence="1" key="2">
    <citation type="submission" date="2021-07" db="EMBL/GenBank/DDBJ databases">
        <title>Giant CbK-like Caulobacter bacteriophages have genetically divergent genomes.</title>
        <authorList>
            <person name="Wilson K."/>
            <person name="Ely B."/>
        </authorList>
    </citation>
    <scope>NUCLEOTIDE SEQUENCE</scope>
</reference>
<dbReference type="EMBL" id="MH588547">
    <property type="protein sequence ID" value="AXQ70065.1"/>
    <property type="molecule type" value="Genomic_DNA"/>
</dbReference>
<accession>A0A385EG07</accession>
<dbReference type="Proteomes" id="UP000259683">
    <property type="component" value="Segment"/>
</dbReference>
<protein>
    <submittedName>
        <fullName evidence="1">Uncharacterized protein</fullName>
    </submittedName>
</protein>
<organism evidence="1 2">
    <name type="scientific">Caulobacter phage CcrSC</name>
    <dbReference type="NCBI Taxonomy" id="2283272"/>
    <lineage>
        <taxon>Viruses</taxon>
        <taxon>Duplodnaviria</taxon>
        <taxon>Heunggongvirae</taxon>
        <taxon>Uroviricota</taxon>
        <taxon>Caudoviricetes</taxon>
        <taxon>Jeanschmidtviridae</taxon>
        <taxon>Bertelyvirus</taxon>
        <taxon>Bertelyvirus SC</taxon>
    </lineage>
</organism>
<evidence type="ECO:0000313" key="1">
    <source>
        <dbReference type="EMBL" id="AXQ70065.1"/>
    </source>
</evidence>
<proteinExistence type="predicted"/>